<evidence type="ECO:0000256" key="7">
    <source>
        <dbReference type="ARBA" id="ARBA00022984"/>
    </source>
</evidence>
<dbReference type="EMBL" id="RPFW01000001">
    <property type="protein sequence ID" value="TVZ07478.1"/>
    <property type="molecule type" value="Genomic_DNA"/>
</dbReference>
<dbReference type="GO" id="GO:0071555">
    <property type="term" value="P:cell wall organization"/>
    <property type="evidence" value="ECO:0007669"/>
    <property type="project" value="UniProtKB-UniRule"/>
</dbReference>
<dbReference type="GO" id="GO:0005576">
    <property type="term" value="C:extracellular region"/>
    <property type="evidence" value="ECO:0007669"/>
    <property type="project" value="TreeGrafter"/>
</dbReference>
<evidence type="ECO:0000256" key="4">
    <source>
        <dbReference type="ARBA" id="ARBA00022679"/>
    </source>
</evidence>
<keyword evidence="8 9" id="KW-0961">Cell wall biogenesis/degradation</keyword>
<keyword evidence="4" id="KW-0808">Transferase</keyword>
<dbReference type="PANTHER" id="PTHR30582:SF24">
    <property type="entry name" value="L,D-TRANSPEPTIDASE ERFK_SRFK-RELATED"/>
    <property type="match status" value="1"/>
</dbReference>
<evidence type="ECO:0000256" key="5">
    <source>
        <dbReference type="ARBA" id="ARBA00022801"/>
    </source>
</evidence>
<dbReference type="AlphaFoldDB" id="A0A6P2C825"/>
<sequence length="248" mass="25913">MVGLFTWYEAAVTSAHGPSLSSATVPGLTGLPAQARLSLAHANNQAMPTTTVLAAIRFTAPRYAAPGVRVAGQVPATWWGVPSVLPVVATRPGWVEVRLAQRPNGSTSWLPVSAVRLSSTGYRIVISLSTMRLTLYRDGRPLLSAPAGIGTKDDPTPAGHYFVAFDEPPPAPNPGYGPFILVTSAHSPAIGDWEGSGDAVIGIHGPLGEDSEIGTAGARISHGCIRLHDNDLLRLRQVPPGTPIDIVG</sequence>
<evidence type="ECO:0000256" key="6">
    <source>
        <dbReference type="ARBA" id="ARBA00022960"/>
    </source>
</evidence>
<keyword evidence="12" id="KW-1185">Reference proteome</keyword>
<dbReference type="PROSITE" id="PS52029">
    <property type="entry name" value="LD_TPASE"/>
    <property type="match status" value="1"/>
</dbReference>
<feature type="domain" description="L,D-TPase catalytic" evidence="10">
    <location>
        <begin position="122"/>
        <end position="247"/>
    </location>
</feature>
<evidence type="ECO:0000256" key="1">
    <source>
        <dbReference type="ARBA" id="ARBA00004752"/>
    </source>
</evidence>
<evidence type="ECO:0000256" key="3">
    <source>
        <dbReference type="ARBA" id="ARBA00022676"/>
    </source>
</evidence>
<dbReference type="Pfam" id="PF03734">
    <property type="entry name" value="YkuD"/>
    <property type="match status" value="1"/>
</dbReference>
<evidence type="ECO:0000256" key="2">
    <source>
        <dbReference type="ARBA" id="ARBA00005992"/>
    </source>
</evidence>
<dbReference type="InterPro" id="IPR005490">
    <property type="entry name" value="LD_TPept_cat_dom"/>
</dbReference>
<dbReference type="CDD" id="cd16913">
    <property type="entry name" value="YkuD_like"/>
    <property type="match status" value="1"/>
</dbReference>
<comment type="pathway">
    <text evidence="1 9">Cell wall biogenesis; peptidoglycan biosynthesis.</text>
</comment>
<evidence type="ECO:0000256" key="8">
    <source>
        <dbReference type="ARBA" id="ARBA00023316"/>
    </source>
</evidence>
<evidence type="ECO:0000256" key="9">
    <source>
        <dbReference type="PROSITE-ProRule" id="PRU01373"/>
    </source>
</evidence>
<keyword evidence="5" id="KW-0378">Hydrolase</keyword>
<dbReference type="InterPro" id="IPR038063">
    <property type="entry name" value="Transpep_catalytic_dom"/>
</dbReference>
<keyword evidence="6 9" id="KW-0133">Cell shape</keyword>
<name>A0A6P2C825_9ACTN</name>
<accession>A0A6P2C825</accession>
<dbReference type="InterPro" id="IPR050979">
    <property type="entry name" value="LD-transpeptidase"/>
</dbReference>
<evidence type="ECO:0000313" key="11">
    <source>
        <dbReference type="EMBL" id="TVZ07478.1"/>
    </source>
</evidence>
<reference evidence="11 12" key="1">
    <citation type="submission" date="2018-11" db="EMBL/GenBank/DDBJ databases">
        <title>Trebonia kvetii gen.nov., sp.nov., a novel acidophilic actinobacterium, and proposal of the new actinobacterial family Treboniaceae fam. nov.</title>
        <authorList>
            <person name="Rapoport D."/>
            <person name="Sagova-Mareckova M."/>
            <person name="Sedlacek I."/>
            <person name="Provaznik J."/>
            <person name="Kralova S."/>
            <person name="Pavlinic D."/>
            <person name="Benes V."/>
            <person name="Kopecky J."/>
        </authorList>
    </citation>
    <scope>NUCLEOTIDE SEQUENCE [LARGE SCALE GENOMIC DNA]</scope>
    <source>
        <strain evidence="11 12">15Tr583</strain>
    </source>
</reference>
<evidence type="ECO:0000313" key="12">
    <source>
        <dbReference type="Proteomes" id="UP000460272"/>
    </source>
</evidence>
<comment type="similarity">
    <text evidence="2">Belongs to the YkuD family.</text>
</comment>
<keyword evidence="3" id="KW-0328">Glycosyltransferase</keyword>
<dbReference type="UniPathway" id="UPA00219"/>
<dbReference type="Gene3D" id="2.40.440.10">
    <property type="entry name" value="L,D-transpeptidase catalytic domain-like"/>
    <property type="match status" value="1"/>
</dbReference>
<gene>
    <name evidence="11" type="ORF">EAS64_06095</name>
</gene>
<feature type="active site" description="Nucleophile" evidence="9">
    <location>
        <position position="224"/>
    </location>
</feature>
<dbReference type="GO" id="GO:0071972">
    <property type="term" value="F:peptidoglycan L,D-transpeptidase activity"/>
    <property type="evidence" value="ECO:0007669"/>
    <property type="project" value="TreeGrafter"/>
</dbReference>
<proteinExistence type="inferred from homology"/>
<dbReference type="SUPFAM" id="SSF141523">
    <property type="entry name" value="L,D-transpeptidase catalytic domain-like"/>
    <property type="match status" value="1"/>
</dbReference>
<dbReference type="OrthoDB" id="5243103at2"/>
<feature type="active site" description="Proton donor/acceptor" evidence="9">
    <location>
        <position position="204"/>
    </location>
</feature>
<dbReference type="GO" id="GO:0008360">
    <property type="term" value="P:regulation of cell shape"/>
    <property type="evidence" value="ECO:0007669"/>
    <property type="project" value="UniProtKB-UniRule"/>
</dbReference>
<comment type="caution">
    <text evidence="11">The sequence shown here is derived from an EMBL/GenBank/DDBJ whole genome shotgun (WGS) entry which is preliminary data.</text>
</comment>
<dbReference type="GO" id="GO:0018104">
    <property type="term" value="P:peptidoglycan-protein cross-linking"/>
    <property type="evidence" value="ECO:0007669"/>
    <property type="project" value="TreeGrafter"/>
</dbReference>
<dbReference type="GO" id="GO:0016757">
    <property type="term" value="F:glycosyltransferase activity"/>
    <property type="evidence" value="ECO:0007669"/>
    <property type="project" value="UniProtKB-KW"/>
</dbReference>
<dbReference type="Proteomes" id="UP000460272">
    <property type="component" value="Unassembled WGS sequence"/>
</dbReference>
<keyword evidence="7 9" id="KW-0573">Peptidoglycan synthesis</keyword>
<evidence type="ECO:0000259" key="10">
    <source>
        <dbReference type="PROSITE" id="PS52029"/>
    </source>
</evidence>
<organism evidence="11 12">
    <name type="scientific">Trebonia kvetii</name>
    <dbReference type="NCBI Taxonomy" id="2480626"/>
    <lineage>
        <taxon>Bacteria</taxon>
        <taxon>Bacillati</taxon>
        <taxon>Actinomycetota</taxon>
        <taxon>Actinomycetes</taxon>
        <taxon>Streptosporangiales</taxon>
        <taxon>Treboniaceae</taxon>
        <taxon>Trebonia</taxon>
    </lineage>
</organism>
<protein>
    <submittedName>
        <fullName evidence="11">L,D-transpeptidase</fullName>
    </submittedName>
</protein>
<dbReference type="PANTHER" id="PTHR30582">
    <property type="entry name" value="L,D-TRANSPEPTIDASE"/>
    <property type="match status" value="1"/>
</dbReference>